<dbReference type="STRING" id="77635.BISU_2207"/>
<keyword evidence="7" id="KW-0235">DNA replication</keyword>
<dbReference type="NCBIfam" id="TIGR00594">
    <property type="entry name" value="polc"/>
    <property type="match status" value="1"/>
</dbReference>
<dbReference type="EMBL" id="JGZR01000016">
    <property type="protein sequence ID" value="KFI99006.1"/>
    <property type="molecule type" value="Genomic_DNA"/>
</dbReference>
<dbReference type="AlphaFoldDB" id="A0A087DU06"/>
<evidence type="ECO:0000256" key="5">
    <source>
        <dbReference type="ARBA" id="ARBA00022679"/>
    </source>
</evidence>
<dbReference type="PANTHER" id="PTHR32294:SF0">
    <property type="entry name" value="DNA POLYMERASE III SUBUNIT ALPHA"/>
    <property type="match status" value="1"/>
</dbReference>
<evidence type="ECO:0000256" key="4">
    <source>
        <dbReference type="ARBA" id="ARBA00019114"/>
    </source>
</evidence>
<dbReference type="Pfam" id="PF14579">
    <property type="entry name" value="HHH_6"/>
    <property type="match status" value="1"/>
</dbReference>
<evidence type="ECO:0000256" key="3">
    <source>
        <dbReference type="ARBA" id="ARBA00012417"/>
    </source>
</evidence>
<dbReference type="Pfam" id="PF01336">
    <property type="entry name" value="tRNA_anti-codon"/>
    <property type="match status" value="1"/>
</dbReference>
<dbReference type="SMART" id="SM00481">
    <property type="entry name" value="POLIIIAc"/>
    <property type="match status" value="1"/>
</dbReference>
<evidence type="ECO:0000256" key="6">
    <source>
        <dbReference type="ARBA" id="ARBA00022695"/>
    </source>
</evidence>
<keyword evidence="6 11" id="KW-0548">Nucleotidyltransferase</keyword>
<dbReference type="Pfam" id="PF17657">
    <property type="entry name" value="DNA_pol3_finger"/>
    <property type="match status" value="1"/>
</dbReference>
<evidence type="ECO:0000256" key="2">
    <source>
        <dbReference type="ARBA" id="ARBA00009496"/>
    </source>
</evidence>
<dbReference type="InterPro" id="IPR011708">
    <property type="entry name" value="DNA_pol3_alpha_NTPase_dom"/>
</dbReference>
<proteinExistence type="inferred from homology"/>
<organism evidence="11 12">
    <name type="scientific">Bifidobacterium subtile</name>
    <dbReference type="NCBI Taxonomy" id="77635"/>
    <lineage>
        <taxon>Bacteria</taxon>
        <taxon>Bacillati</taxon>
        <taxon>Actinomycetota</taxon>
        <taxon>Actinomycetes</taxon>
        <taxon>Bifidobacteriales</taxon>
        <taxon>Bifidobacteriaceae</taxon>
        <taxon>Bifidobacterium</taxon>
    </lineage>
</organism>
<dbReference type="InterPro" id="IPR004365">
    <property type="entry name" value="NA-bd_OB_tRNA"/>
</dbReference>
<dbReference type="Gene3D" id="3.20.20.140">
    <property type="entry name" value="Metal-dependent hydrolases"/>
    <property type="match status" value="1"/>
</dbReference>
<dbReference type="InterPro" id="IPR029460">
    <property type="entry name" value="DNAPol_HHH"/>
</dbReference>
<evidence type="ECO:0000313" key="12">
    <source>
        <dbReference type="Proteomes" id="UP000029055"/>
    </source>
</evidence>
<dbReference type="RefSeq" id="WP_024463614.1">
    <property type="nucleotide sequence ID" value="NZ_CP062939.1"/>
</dbReference>
<dbReference type="GO" id="GO:0006260">
    <property type="term" value="P:DNA replication"/>
    <property type="evidence" value="ECO:0007669"/>
    <property type="project" value="UniProtKB-KW"/>
</dbReference>
<evidence type="ECO:0000256" key="9">
    <source>
        <dbReference type="ARBA" id="ARBA00049244"/>
    </source>
</evidence>
<evidence type="ECO:0000256" key="8">
    <source>
        <dbReference type="ARBA" id="ARBA00022932"/>
    </source>
</evidence>
<gene>
    <name evidence="11" type="ORF">BISU_2207</name>
</gene>
<accession>A0A087DU06</accession>
<dbReference type="Gene3D" id="1.10.10.1600">
    <property type="entry name" value="Bacterial DNA polymerase III alpha subunit, thumb domain"/>
    <property type="match status" value="1"/>
</dbReference>
<dbReference type="InterPro" id="IPR016195">
    <property type="entry name" value="Pol/histidinol_Pase-like"/>
</dbReference>
<dbReference type="Pfam" id="PF07733">
    <property type="entry name" value="DNA_pol3_alpha"/>
    <property type="match status" value="1"/>
</dbReference>
<evidence type="ECO:0000256" key="7">
    <source>
        <dbReference type="ARBA" id="ARBA00022705"/>
    </source>
</evidence>
<dbReference type="eggNOG" id="COG0587">
    <property type="taxonomic scope" value="Bacteria"/>
</dbReference>
<dbReference type="Gene3D" id="2.40.50.140">
    <property type="entry name" value="Nucleic acid-binding proteins"/>
    <property type="match status" value="1"/>
</dbReference>
<name>A0A087DU06_9BIFI</name>
<dbReference type="NCBIfam" id="NF004226">
    <property type="entry name" value="PRK05673.1"/>
    <property type="match status" value="1"/>
</dbReference>
<dbReference type="Pfam" id="PF02811">
    <property type="entry name" value="PHP"/>
    <property type="match status" value="1"/>
</dbReference>
<comment type="caution">
    <text evidence="11">The sequence shown here is derived from an EMBL/GenBank/DDBJ whole genome shotgun (WGS) entry which is preliminary data.</text>
</comment>
<dbReference type="PANTHER" id="PTHR32294">
    <property type="entry name" value="DNA POLYMERASE III SUBUNIT ALPHA"/>
    <property type="match status" value="1"/>
</dbReference>
<dbReference type="InterPro" id="IPR040982">
    <property type="entry name" value="DNA_pol3_finger"/>
</dbReference>
<dbReference type="GO" id="GO:0008408">
    <property type="term" value="F:3'-5' exonuclease activity"/>
    <property type="evidence" value="ECO:0007669"/>
    <property type="project" value="InterPro"/>
</dbReference>
<dbReference type="GO" id="GO:0003887">
    <property type="term" value="F:DNA-directed DNA polymerase activity"/>
    <property type="evidence" value="ECO:0007669"/>
    <property type="project" value="UniProtKB-KW"/>
</dbReference>
<dbReference type="CDD" id="cd04485">
    <property type="entry name" value="DnaE_OBF"/>
    <property type="match status" value="1"/>
</dbReference>
<dbReference type="EC" id="2.7.7.7" evidence="3"/>
<dbReference type="InterPro" id="IPR041931">
    <property type="entry name" value="DNA_pol3_alpha_thumb_dom"/>
</dbReference>
<evidence type="ECO:0000259" key="10">
    <source>
        <dbReference type="SMART" id="SM00481"/>
    </source>
</evidence>
<comment type="catalytic activity">
    <reaction evidence="9">
        <text>DNA(n) + a 2'-deoxyribonucleoside 5'-triphosphate = DNA(n+1) + diphosphate</text>
        <dbReference type="Rhea" id="RHEA:22508"/>
        <dbReference type="Rhea" id="RHEA-COMP:17339"/>
        <dbReference type="Rhea" id="RHEA-COMP:17340"/>
        <dbReference type="ChEBI" id="CHEBI:33019"/>
        <dbReference type="ChEBI" id="CHEBI:61560"/>
        <dbReference type="ChEBI" id="CHEBI:173112"/>
        <dbReference type="EC" id="2.7.7.7"/>
    </reaction>
</comment>
<reference evidence="11 12" key="1">
    <citation type="submission" date="2014-03" db="EMBL/GenBank/DDBJ databases">
        <title>Genomics of Bifidobacteria.</title>
        <authorList>
            <person name="Ventura M."/>
            <person name="Milani C."/>
            <person name="Lugli G.A."/>
        </authorList>
    </citation>
    <scope>NUCLEOTIDE SEQUENCE [LARGE SCALE GENOMIC DNA]</scope>
    <source>
        <strain evidence="11 12">LMG 11597</strain>
    </source>
</reference>
<comment type="similarity">
    <text evidence="2">Belongs to the DNA polymerase type-C family. DnaE subfamily.</text>
</comment>
<dbReference type="OrthoDB" id="9803237at2"/>
<keyword evidence="12" id="KW-1185">Reference proteome</keyword>
<sequence length="1185" mass="132052">MTNSGNFVQLHNHTHYSLLDGASKIPDLVARAKELDMPAVGITDHGNMHGAYEMWSASVKAGIKPIIGIEAYVTPETARQDKTRVHWGNESQRSDDVSGGGLITHLTMWAQNDEGLVNLMKASSIANLEGRVMRYPRMDYEVLAQHAKGVIASSGCPSGIVQTRLRLGQFDDALRAAGQLQDIFGKDNFYIELMDHGLSIEKRVFDDLLRIAKMLDAPLLATNDSHYVHEEDRSAQDAMLCINSGSRLDDPNRFKFDGSGYYIKSAEEMRELFHDLPEACDNTLEIAERCNVMFDDSEDGAFMPEFACPDGWDETSLFLKNVEEGLERRYEGNVPEHVLKQADYECGVICQMQFCGYFLVVADYINWAKTHGVMVGPGRGSAAGSMVSYAMGITELDPLKHGLIFERFLNPERVSLPDIDVDFDPDGRAKVLDYVGEKYGRDKVAQCVIYGTIKTKQALKDSARIMGYEFSVGEHITKALPPSKNGKDASLKDIFDPTSKRFAEAREFRELYESDPDTKRITEQAKGIEGLIRQTGVHACATIMGSEPITDTSPLLERTDGTVTTTFEYHTCETLGLVKMDFLGLSNLTVIRDTLLNIERNGKDKIDYTKIPLEDKETYQLLSRGDTLGVFQLDSDGMRSLLRQLKPDNFNDISALIALYRPGPMDMDSHTNYAKRKNGLQRITPIHPEVAEPLAAVLDETYGLIVYQEQVQSAARILAGYSLGRADVLRRAMGKKKPEVLAKEQGPFFEGMKEHGYSEEAAQAVWDILVPFSGYAFNKAHSAAYGLISYWTAYLKTHYPVEFMAALLQNERTNKDKTALYLGEARRMGIQVLPPDVNESILEYSAVGDVVRFGLGAIRNVGDKAVADIIAERETDRGRYVNFMDFIRRVPLTALNRRLVESLVKAGAFDSIDPNRRALFQIHEAAIDSVVSLKRKQAEGQFDLFADMDGDDGAEAMGDASVIVPDIEEWDKKTKLNFEREMLGLYVSDHPLSGMTAVLGGLREMSIAHLIDRAKTMDDRQQVTLAGLITSVDRRVSRKGNPWAIVTIEDMESSIQCMFFGKVYEAASQDLAVDEIVQIRGQVEVRDESTPSIRATELQVPTLEAADERPVMITLPTVALDRSRIGQLGQVLHDHPGYCEVKLAVLDERGNARVLTFGDRFRVKRDTSLFAEIKILFGPSCLPAA</sequence>
<evidence type="ECO:0000313" key="11">
    <source>
        <dbReference type="EMBL" id="KFI99006.1"/>
    </source>
</evidence>
<dbReference type="InterPro" id="IPR004013">
    <property type="entry name" value="PHP_dom"/>
</dbReference>
<dbReference type="InterPro" id="IPR003141">
    <property type="entry name" value="Pol/His_phosphatase_N"/>
</dbReference>
<dbReference type="Proteomes" id="UP000029055">
    <property type="component" value="Unassembled WGS sequence"/>
</dbReference>
<dbReference type="GO" id="GO:0003676">
    <property type="term" value="F:nucleic acid binding"/>
    <property type="evidence" value="ECO:0007669"/>
    <property type="project" value="InterPro"/>
</dbReference>
<dbReference type="GO" id="GO:0005737">
    <property type="term" value="C:cytoplasm"/>
    <property type="evidence" value="ECO:0007669"/>
    <property type="project" value="UniProtKB-SubCell"/>
</dbReference>
<dbReference type="SUPFAM" id="SSF89550">
    <property type="entry name" value="PHP domain-like"/>
    <property type="match status" value="1"/>
</dbReference>
<evidence type="ECO:0000256" key="1">
    <source>
        <dbReference type="ARBA" id="ARBA00004496"/>
    </source>
</evidence>
<dbReference type="InterPro" id="IPR004805">
    <property type="entry name" value="DnaE2/DnaE/PolC"/>
</dbReference>
<dbReference type="Gene3D" id="1.10.150.870">
    <property type="match status" value="1"/>
</dbReference>
<dbReference type="InterPro" id="IPR012340">
    <property type="entry name" value="NA-bd_OB-fold"/>
</dbReference>
<feature type="domain" description="Polymerase/histidinol phosphatase N-terminal" evidence="10">
    <location>
        <begin position="8"/>
        <end position="75"/>
    </location>
</feature>
<keyword evidence="8" id="KW-0239">DNA-directed DNA polymerase</keyword>
<dbReference type="CDD" id="cd12113">
    <property type="entry name" value="PHP_PolIIIA_DnaE3"/>
    <property type="match status" value="1"/>
</dbReference>
<comment type="subcellular location">
    <subcellularLocation>
        <location evidence="1">Cytoplasm</location>
    </subcellularLocation>
</comment>
<protein>
    <recommendedName>
        <fullName evidence="4">DNA polymerase III subunit alpha</fullName>
        <ecNumber evidence="3">2.7.7.7</ecNumber>
    </recommendedName>
</protein>
<keyword evidence="5 11" id="KW-0808">Transferase</keyword>